<name>A0ABS9KBH5_9BACT</name>
<comment type="caution">
    <text evidence="1">The sequence shown here is derived from an EMBL/GenBank/DDBJ whole genome shotgun (WGS) entry which is preliminary data.</text>
</comment>
<reference evidence="1" key="2">
    <citation type="submission" date="2024-05" db="EMBL/GenBank/DDBJ databases">
        <title>Rhodohalobacter halophilus gen. nov., sp. nov., a moderately halophilic member of the family Balneolaceae.</title>
        <authorList>
            <person name="Xia J."/>
        </authorList>
    </citation>
    <scope>NUCLEOTIDE SEQUENCE</scope>
    <source>
        <strain evidence="1">WB101</strain>
    </source>
</reference>
<evidence type="ECO:0000313" key="1">
    <source>
        <dbReference type="EMBL" id="MCG2588183.1"/>
    </source>
</evidence>
<gene>
    <name evidence="1" type="ORF">L6773_06370</name>
</gene>
<dbReference type="EMBL" id="JAKLWS010000005">
    <property type="protein sequence ID" value="MCG2588183.1"/>
    <property type="molecule type" value="Genomic_DNA"/>
</dbReference>
<dbReference type="RefSeq" id="WP_237853027.1">
    <property type="nucleotide sequence ID" value="NZ_JAKLWS010000005.1"/>
</dbReference>
<sequence>MITDKLEKHLQLSIDWLIKSKQPSGGSSAYHAPLLGWIKPYPETTGYIIPTLIDYHHYAEDQLAIRTAVDFGEWLLSIQSGEGYWFAGQHPPKKQEPSVFNTGQILFGLISLYKETKDSKWLTSLDKATEWLCSSIDRNGYWKEGHYRGFNPTYYSRVAWPILLASTVLDNDTYRNKAILVLDTLIKKRNPNGTFSGWGFDEHGSAFTHTIAYTLRGFMESSILINDWESYGAKTERALQKFYTLSELNNGRLDGEYNEQYSGKKTYSCITGNFQIALCLMRWYEKNNDLRLMNSASKLIEYSVKCQTSTDSILSHKGAIPGSKPFWGRYMTLRYPNWSAKFCADALLLFLKLYKKESDRWDIEES</sequence>
<evidence type="ECO:0000313" key="2">
    <source>
        <dbReference type="Proteomes" id="UP001165366"/>
    </source>
</evidence>
<dbReference type="SUPFAM" id="SSF48208">
    <property type="entry name" value="Six-hairpin glycosidases"/>
    <property type="match status" value="1"/>
</dbReference>
<accession>A0ABS9KBH5</accession>
<reference evidence="1" key="1">
    <citation type="submission" date="2022-01" db="EMBL/GenBank/DDBJ databases">
        <authorList>
            <person name="Wang Y."/>
        </authorList>
    </citation>
    <scope>NUCLEOTIDE SEQUENCE</scope>
    <source>
        <strain evidence="1">WB101</strain>
    </source>
</reference>
<dbReference type="Proteomes" id="UP001165366">
    <property type="component" value="Unassembled WGS sequence"/>
</dbReference>
<dbReference type="CDD" id="cd00688">
    <property type="entry name" value="ISOPREN_C2_like"/>
    <property type="match status" value="1"/>
</dbReference>
<dbReference type="InterPro" id="IPR008928">
    <property type="entry name" value="6-hairpin_glycosidase_sf"/>
</dbReference>
<keyword evidence="2" id="KW-1185">Reference proteome</keyword>
<organism evidence="1 2">
    <name type="scientific">Rhodohalobacter sulfatireducens</name>
    <dbReference type="NCBI Taxonomy" id="2911366"/>
    <lineage>
        <taxon>Bacteria</taxon>
        <taxon>Pseudomonadati</taxon>
        <taxon>Balneolota</taxon>
        <taxon>Balneolia</taxon>
        <taxon>Balneolales</taxon>
        <taxon>Balneolaceae</taxon>
        <taxon>Rhodohalobacter</taxon>
    </lineage>
</organism>
<protein>
    <submittedName>
        <fullName evidence="1">Terpene cyclase/mutase family protein</fullName>
    </submittedName>
</protein>
<dbReference type="Gene3D" id="1.50.10.20">
    <property type="match status" value="1"/>
</dbReference>
<proteinExistence type="predicted"/>